<keyword evidence="1" id="KW-1133">Transmembrane helix</keyword>
<evidence type="ECO:0000313" key="3">
    <source>
        <dbReference type="Proteomes" id="UP000823896"/>
    </source>
</evidence>
<feature type="transmembrane region" description="Helical" evidence="1">
    <location>
        <begin position="32"/>
        <end position="56"/>
    </location>
</feature>
<organism evidence="2 3">
    <name type="scientific">Candidatus Merdibacter merdavium</name>
    <dbReference type="NCBI Taxonomy" id="2838692"/>
    <lineage>
        <taxon>Bacteria</taxon>
        <taxon>Bacillati</taxon>
        <taxon>Bacillota</taxon>
        <taxon>Erysipelotrichia</taxon>
        <taxon>Erysipelotrichales</taxon>
        <taxon>Erysipelotrichaceae</taxon>
        <taxon>Merdibacter</taxon>
    </lineage>
</organism>
<feature type="transmembrane region" description="Helical" evidence="1">
    <location>
        <begin position="91"/>
        <end position="115"/>
    </location>
</feature>
<feature type="transmembrane region" description="Helical" evidence="1">
    <location>
        <begin position="124"/>
        <end position="145"/>
    </location>
</feature>
<proteinExistence type="predicted"/>
<dbReference type="Proteomes" id="UP000823896">
    <property type="component" value="Unassembled WGS sequence"/>
</dbReference>
<gene>
    <name evidence="2" type="ORF">H9702_06350</name>
</gene>
<name>A0A9D2SW95_9FIRM</name>
<reference evidence="2" key="1">
    <citation type="journal article" date="2021" name="PeerJ">
        <title>Extensive microbial diversity within the chicken gut microbiome revealed by metagenomics and culture.</title>
        <authorList>
            <person name="Gilroy R."/>
            <person name="Ravi A."/>
            <person name="Getino M."/>
            <person name="Pursley I."/>
            <person name="Horton D.L."/>
            <person name="Alikhan N.F."/>
            <person name="Baker D."/>
            <person name="Gharbi K."/>
            <person name="Hall N."/>
            <person name="Watson M."/>
            <person name="Adriaenssens E.M."/>
            <person name="Foster-Nyarko E."/>
            <person name="Jarju S."/>
            <person name="Secka A."/>
            <person name="Antonio M."/>
            <person name="Oren A."/>
            <person name="Chaudhuri R.R."/>
            <person name="La Ragione R."/>
            <person name="Hildebrand F."/>
            <person name="Pallen M.J."/>
        </authorList>
    </citation>
    <scope>NUCLEOTIDE SEQUENCE</scope>
    <source>
        <strain evidence="2">CHK187-11901</strain>
    </source>
</reference>
<comment type="caution">
    <text evidence="2">The sequence shown here is derived from an EMBL/GenBank/DDBJ whole genome shotgun (WGS) entry which is preliminary data.</text>
</comment>
<dbReference type="EMBL" id="DWWM01000042">
    <property type="protein sequence ID" value="HJC36734.1"/>
    <property type="molecule type" value="Genomic_DNA"/>
</dbReference>
<evidence type="ECO:0000256" key="1">
    <source>
        <dbReference type="SAM" id="Phobius"/>
    </source>
</evidence>
<dbReference type="AlphaFoldDB" id="A0A9D2SW95"/>
<keyword evidence="1" id="KW-0812">Transmembrane</keyword>
<protein>
    <submittedName>
        <fullName evidence="2">DUF308 domain-containing protein</fullName>
    </submittedName>
</protein>
<reference evidence="2" key="2">
    <citation type="submission" date="2021-04" db="EMBL/GenBank/DDBJ databases">
        <authorList>
            <person name="Gilroy R."/>
        </authorList>
    </citation>
    <scope>NUCLEOTIDE SEQUENCE</scope>
    <source>
        <strain evidence="2">CHK187-11901</strain>
    </source>
</reference>
<accession>A0A9D2SW95</accession>
<evidence type="ECO:0000313" key="2">
    <source>
        <dbReference type="EMBL" id="HJC36734.1"/>
    </source>
</evidence>
<keyword evidence="1" id="KW-0472">Membrane</keyword>
<sequence length="438" mass="50205">MKKVNKNLVFYFVIALALAAAGITSILARSRLVSLLMAVLGIALMVSGLVQLIRFFLARIRRSGDFSVLFRACMSMIASVFLIWYQEIPMWLMVVLFGAYMLLYGTAFLIQWWLYRQDGVKGRFLMFLMMIGSYVVGGIFLLSPSLTMDDMLILFGVYCLMLALTYFRDGLDALSSGTKSRMKRKVRFTMPAIFCALVPAKALNDINEYLKDEDEYEIDDHKEEEKGDLDIYVHVTDSGFGLLGHMDIGFEGMILSYGNYDTDSYRLNSIIGDGVFYLAPEKETVETYLMVEKNNLFVYGLRLDEEQKAQIRAAINRIVSQGYRWHTKIERENGFSHPQDYESDFPSRLVCKANAQFYKFKDGRFKTYFALGSNCVLLADSVIGRLGTDILSMRGIVSPGTYQDYLEKEYRKKGSMVISRRFYPCPKEKKKARFALRQ</sequence>
<feature type="transmembrane region" description="Helical" evidence="1">
    <location>
        <begin position="68"/>
        <end position="85"/>
    </location>
</feature>